<sequence length="739" mass="82124">MGTRLESNLAFAGDRRLRDPELLLRRLARTKELGHLDQLLRRFDGRGTILARLRRWPLHVLVPAIAVADHFSTQPSRPSGDESHRWTFASNPSVLHRIGCSLKRMSDYASQIETIDHDLKDLETSDSRFAVWRMVFFVGLVLGIGFSLTTQHTIWICVAAGSLIAFLVTVVRNETVREQMQLLRNHSRTLHRLQARLQRDWKSLARDSVGIRSSEIQLTPEQQALAGDLDLVGDASLFQLTSMAATTPGVRTLANWLCSPVDPPLAKDRHSSVKYLADQPENRLRFYVLARDIGGSTGDPESFVQWSKEPNWLPPHRWLIPWGNFTAVVAILIVFGMIFGTITDQEDAARMGMYALIGIAVLNLAIGSFLLGPVAAIFQIAMASRRSVNDYAELFDAANWLPESPTDPAGPTAHIRRTLLSDDEDSHSASQGMRELAKIARMGGLKQTASTFLLYLPLQAFWLWDVRVLRRLEGWKSRYSSQIPEWFDALGELEALMSIAALQHDSPNWSSPQWLEEESTIAFQGLGHPLLKDEARITNDVTIGPTGTLLLVTGSNMSGKSTMLRSAGLNVALAMAGGPVCCRHMSLPPVEMGTSIRVSDDLSQGVSYYMAELNRLSAVVTHARKLAEQRAAGSTNRIQFFLLDEILQGTNSRERQIAVARVLRFLVDAGAIGAITTHDLELADDPELMKLAHTVHFRETITPDASGDERMTFDYKMRDGVSPTTNALRLLEIVGLGEK</sequence>
<dbReference type="PANTHER" id="PTHR11361">
    <property type="entry name" value="DNA MISMATCH REPAIR PROTEIN MUTS FAMILY MEMBER"/>
    <property type="match status" value="1"/>
</dbReference>
<dbReference type="Gene3D" id="3.40.50.300">
    <property type="entry name" value="P-loop containing nucleotide triphosphate hydrolases"/>
    <property type="match status" value="1"/>
</dbReference>
<dbReference type="GO" id="GO:0006298">
    <property type="term" value="P:mismatch repair"/>
    <property type="evidence" value="ECO:0007669"/>
    <property type="project" value="InterPro"/>
</dbReference>
<dbReference type="eggNOG" id="COG0249">
    <property type="taxonomic scope" value="Bacteria"/>
</dbReference>
<name>Q7UKS4_RHOBA</name>
<keyword evidence="4" id="KW-0472">Membrane</keyword>
<dbReference type="SMART" id="SM00534">
    <property type="entry name" value="MUTSac"/>
    <property type="match status" value="1"/>
</dbReference>
<dbReference type="Proteomes" id="UP000001025">
    <property type="component" value="Chromosome"/>
</dbReference>
<evidence type="ECO:0000256" key="4">
    <source>
        <dbReference type="SAM" id="Phobius"/>
    </source>
</evidence>
<evidence type="ECO:0000256" key="3">
    <source>
        <dbReference type="ARBA" id="ARBA00023125"/>
    </source>
</evidence>
<keyword evidence="3" id="KW-0238">DNA-binding</keyword>
<dbReference type="OrthoDB" id="9802448at2"/>
<organism evidence="6 7">
    <name type="scientific">Rhodopirellula baltica (strain DSM 10527 / NCIMB 13988 / SH1)</name>
    <dbReference type="NCBI Taxonomy" id="243090"/>
    <lineage>
        <taxon>Bacteria</taxon>
        <taxon>Pseudomonadati</taxon>
        <taxon>Planctomycetota</taxon>
        <taxon>Planctomycetia</taxon>
        <taxon>Pirellulales</taxon>
        <taxon>Pirellulaceae</taxon>
        <taxon>Rhodopirellula</taxon>
    </lineage>
</organism>
<dbReference type="InterPro" id="IPR027417">
    <property type="entry name" value="P-loop_NTPase"/>
</dbReference>
<dbReference type="HOGENOM" id="CLU_030717_0_0_0"/>
<reference evidence="6 7" key="1">
    <citation type="journal article" date="2003" name="Proc. Natl. Acad. Sci. U.S.A.">
        <title>Complete genome sequence of the marine planctomycete Pirellula sp. strain 1.</title>
        <authorList>
            <person name="Gloeckner F.O."/>
            <person name="Kube M."/>
            <person name="Bauer M."/>
            <person name="Teeling H."/>
            <person name="Lombardot T."/>
            <person name="Ludwig W."/>
            <person name="Gade D."/>
            <person name="Beck A."/>
            <person name="Borzym K."/>
            <person name="Heitmann K."/>
            <person name="Rabus R."/>
            <person name="Schlesner H."/>
            <person name="Amann R."/>
            <person name="Reinhardt R."/>
        </authorList>
    </citation>
    <scope>NUCLEOTIDE SEQUENCE [LARGE SCALE GENOMIC DNA]</scope>
    <source>
        <strain evidence="7">DSM 10527 / NCIMB 13988 / SH1</strain>
    </source>
</reference>
<dbReference type="PANTHER" id="PTHR11361:SF99">
    <property type="entry name" value="DNA MISMATCH REPAIR PROTEIN"/>
    <property type="match status" value="1"/>
</dbReference>
<feature type="transmembrane region" description="Helical" evidence="4">
    <location>
        <begin position="153"/>
        <end position="171"/>
    </location>
</feature>
<dbReference type="GO" id="GO:0005524">
    <property type="term" value="F:ATP binding"/>
    <property type="evidence" value="ECO:0007669"/>
    <property type="project" value="UniProtKB-KW"/>
</dbReference>
<dbReference type="EMBL" id="BX294150">
    <property type="protein sequence ID" value="CAD76558.1"/>
    <property type="molecule type" value="Genomic_DNA"/>
</dbReference>
<dbReference type="PATRIC" id="fig|243090.15.peg.4804"/>
<dbReference type="GO" id="GO:0140664">
    <property type="term" value="F:ATP-dependent DNA damage sensor activity"/>
    <property type="evidence" value="ECO:0007669"/>
    <property type="project" value="InterPro"/>
</dbReference>
<dbReference type="InterPro" id="IPR000432">
    <property type="entry name" value="DNA_mismatch_repair_MutS_C"/>
</dbReference>
<dbReference type="KEGG" id="rba:RB9979"/>
<keyword evidence="2" id="KW-0067">ATP-binding</keyword>
<keyword evidence="4" id="KW-0812">Transmembrane</keyword>
<evidence type="ECO:0000256" key="2">
    <source>
        <dbReference type="ARBA" id="ARBA00022840"/>
    </source>
</evidence>
<keyword evidence="7" id="KW-1185">Reference proteome</keyword>
<keyword evidence="4" id="KW-1133">Transmembrane helix</keyword>
<dbReference type="FunFam" id="3.40.50.300:FF:001552">
    <property type="entry name" value="Mismatch repair ATPase (MutS family)"/>
    <property type="match status" value="1"/>
</dbReference>
<proteinExistence type="predicted"/>
<protein>
    <submittedName>
        <fullName evidence="6">Probable mismatch binding protein</fullName>
    </submittedName>
</protein>
<dbReference type="Pfam" id="PF00488">
    <property type="entry name" value="MutS_V"/>
    <property type="match status" value="1"/>
</dbReference>
<dbReference type="GO" id="GO:0030983">
    <property type="term" value="F:mismatched DNA binding"/>
    <property type="evidence" value="ECO:0007669"/>
    <property type="project" value="InterPro"/>
</dbReference>
<evidence type="ECO:0000256" key="1">
    <source>
        <dbReference type="ARBA" id="ARBA00022741"/>
    </source>
</evidence>
<dbReference type="InParanoid" id="Q7UKS4"/>
<dbReference type="EnsemblBacteria" id="CAD76558">
    <property type="protein sequence ID" value="CAD76558"/>
    <property type="gene ID" value="RB9979"/>
</dbReference>
<dbReference type="CDD" id="cd03283">
    <property type="entry name" value="ABC_MutS-like"/>
    <property type="match status" value="1"/>
</dbReference>
<dbReference type="STRING" id="243090.RB9979"/>
<dbReference type="GO" id="GO:0003690">
    <property type="term" value="F:double-stranded DNA binding"/>
    <property type="evidence" value="ECO:0000318"/>
    <property type="project" value="GO_Central"/>
</dbReference>
<feature type="transmembrane region" description="Helical" evidence="4">
    <location>
        <begin position="130"/>
        <end position="147"/>
    </location>
</feature>
<accession>Q7UKS4</accession>
<dbReference type="AlphaFoldDB" id="Q7UKS4"/>
<evidence type="ECO:0000313" key="7">
    <source>
        <dbReference type="Proteomes" id="UP000001025"/>
    </source>
</evidence>
<dbReference type="GO" id="GO:0005829">
    <property type="term" value="C:cytosol"/>
    <property type="evidence" value="ECO:0000318"/>
    <property type="project" value="GO_Central"/>
</dbReference>
<dbReference type="InterPro" id="IPR045076">
    <property type="entry name" value="MutS"/>
</dbReference>
<dbReference type="SUPFAM" id="SSF52540">
    <property type="entry name" value="P-loop containing nucleoside triphosphate hydrolases"/>
    <property type="match status" value="1"/>
</dbReference>
<gene>
    <name evidence="6" type="ordered locus">RB9979</name>
</gene>
<feature type="transmembrane region" description="Helical" evidence="4">
    <location>
        <begin position="318"/>
        <end position="342"/>
    </location>
</feature>
<evidence type="ECO:0000313" key="6">
    <source>
        <dbReference type="EMBL" id="CAD76558.1"/>
    </source>
</evidence>
<keyword evidence="1" id="KW-0547">Nucleotide-binding</keyword>
<feature type="transmembrane region" description="Helical" evidence="4">
    <location>
        <begin position="354"/>
        <end position="378"/>
    </location>
</feature>
<evidence type="ECO:0000259" key="5">
    <source>
        <dbReference type="SMART" id="SM00534"/>
    </source>
</evidence>
<feature type="domain" description="DNA mismatch repair proteins mutS family" evidence="5">
    <location>
        <begin position="547"/>
        <end position="739"/>
    </location>
</feature>